<dbReference type="STRING" id="299467.A0A443RT56"/>
<dbReference type="GO" id="GO:0005737">
    <property type="term" value="C:cytoplasm"/>
    <property type="evidence" value="ECO:0007669"/>
    <property type="project" value="TreeGrafter"/>
</dbReference>
<dbReference type="EC" id="3.1.3.16" evidence="1"/>
<comment type="caution">
    <text evidence="3">The sequence shown here is derived from an EMBL/GenBank/DDBJ whole genome shotgun (WGS) entry which is preliminary data.</text>
</comment>
<name>A0A443RT56_9ACAR</name>
<keyword evidence="1" id="KW-0378">Hydrolase</keyword>
<dbReference type="Pfam" id="PF00149">
    <property type="entry name" value="Metallophos"/>
    <property type="match status" value="1"/>
</dbReference>
<reference evidence="3 4" key="1">
    <citation type="journal article" date="2018" name="Gigascience">
        <title>Genomes of trombidid mites reveal novel predicted allergens and laterally-transferred genes associated with secondary metabolism.</title>
        <authorList>
            <person name="Dong X."/>
            <person name="Chaisiri K."/>
            <person name="Xia D."/>
            <person name="Armstrong S.D."/>
            <person name="Fang Y."/>
            <person name="Donnelly M.J."/>
            <person name="Kadowaki T."/>
            <person name="McGarry J.W."/>
            <person name="Darby A.C."/>
            <person name="Makepeace B.L."/>
        </authorList>
    </citation>
    <scope>NUCLEOTIDE SEQUENCE [LARGE SCALE GENOMIC DNA]</scope>
    <source>
        <strain evidence="3">UoL-UT</strain>
    </source>
</reference>
<dbReference type="Gene3D" id="3.60.21.10">
    <property type="match status" value="1"/>
</dbReference>
<dbReference type="AlphaFoldDB" id="A0A443RT56"/>
<keyword evidence="4" id="KW-1185">Reference proteome</keyword>
<organism evidence="3 4">
    <name type="scientific">Leptotrombidium deliense</name>
    <dbReference type="NCBI Taxonomy" id="299467"/>
    <lineage>
        <taxon>Eukaryota</taxon>
        <taxon>Metazoa</taxon>
        <taxon>Ecdysozoa</taxon>
        <taxon>Arthropoda</taxon>
        <taxon>Chelicerata</taxon>
        <taxon>Arachnida</taxon>
        <taxon>Acari</taxon>
        <taxon>Acariformes</taxon>
        <taxon>Trombidiformes</taxon>
        <taxon>Prostigmata</taxon>
        <taxon>Anystina</taxon>
        <taxon>Parasitengona</taxon>
        <taxon>Trombiculoidea</taxon>
        <taxon>Trombiculidae</taxon>
        <taxon>Leptotrombidium</taxon>
    </lineage>
</organism>
<dbReference type="InterPro" id="IPR050341">
    <property type="entry name" value="PP1_catalytic_subunit"/>
</dbReference>
<sequence length="218" mass="24998">MGSGRKPRGTCPRCRTKKYTLAFHSVKIFMDGTVIDPQEVNQEDVKNMPKDKRNHAQFEFSGDNIANRVLDWIREYVTTLGMLGKADRKKGKGGNFWQQSDRSQLATAVLKLCAEAEKIFKHEPRVLKVNSPIYVLGDIHGNLHDLMVYERSLWDKGPCCTAASYLFLGDYVDRGDYGLEVVLYLLCCKVLAPDKFFLLRGNHELRPIQMVFTFQREC</sequence>
<dbReference type="InterPro" id="IPR006186">
    <property type="entry name" value="Ser/Thr-sp_prot-phosphatase"/>
</dbReference>
<gene>
    <name evidence="3" type="ORF">B4U80_00193</name>
</gene>
<dbReference type="PROSITE" id="PS00125">
    <property type="entry name" value="SER_THR_PHOSPHATASE"/>
    <property type="match status" value="1"/>
</dbReference>
<comment type="catalytic activity">
    <reaction evidence="1">
        <text>O-phospho-L-threonyl-[protein] + H2O = L-threonyl-[protein] + phosphate</text>
        <dbReference type="Rhea" id="RHEA:47004"/>
        <dbReference type="Rhea" id="RHEA-COMP:11060"/>
        <dbReference type="Rhea" id="RHEA-COMP:11605"/>
        <dbReference type="ChEBI" id="CHEBI:15377"/>
        <dbReference type="ChEBI" id="CHEBI:30013"/>
        <dbReference type="ChEBI" id="CHEBI:43474"/>
        <dbReference type="ChEBI" id="CHEBI:61977"/>
        <dbReference type="EC" id="3.1.3.16"/>
    </reaction>
</comment>
<feature type="non-terminal residue" evidence="3">
    <location>
        <position position="218"/>
    </location>
</feature>
<feature type="domain" description="Serine/threonine specific protein phosphatases" evidence="2">
    <location>
        <begin position="199"/>
        <end position="204"/>
    </location>
</feature>
<dbReference type="SUPFAM" id="SSF56300">
    <property type="entry name" value="Metallo-dependent phosphatases"/>
    <property type="match status" value="1"/>
</dbReference>
<evidence type="ECO:0000313" key="3">
    <source>
        <dbReference type="EMBL" id="RWS18506.1"/>
    </source>
</evidence>
<dbReference type="Proteomes" id="UP000288716">
    <property type="component" value="Unassembled WGS sequence"/>
</dbReference>
<proteinExistence type="inferred from homology"/>
<dbReference type="InterPro" id="IPR029052">
    <property type="entry name" value="Metallo-depent_PP-like"/>
</dbReference>
<dbReference type="SMART" id="SM00156">
    <property type="entry name" value="PP2Ac"/>
    <property type="match status" value="1"/>
</dbReference>
<evidence type="ECO:0000256" key="1">
    <source>
        <dbReference type="RuleBase" id="RU004273"/>
    </source>
</evidence>
<accession>A0A443RT56</accession>
<dbReference type="PANTHER" id="PTHR11668:SF496">
    <property type="entry name" value="SERINE_THREONINE-PROTEIN PHOSPHATASE"/>
    <property type="match status" value="1"/>
</dbReference>
<dbReference type="VEuPathDB" id="VectorBase:LDEU013534"/>
<dbReference type="PANTHER" id="PTHR11668">
    <property type="entry name" value="SERINE/THREONINE PROTEIN PHOSPHATASE"/>
    <property type="match status" value="1"/>
</dbReference>
<dbReference type="GO" id="GO:0004722">
    <property type="term" value="F:protein serine/threonine phosphatase activity"/>
    <property type="evidence" value="ECO:0007669"/>
    <property type="project" value="UniProtKB-EC"/>
</dbReference>
<dbReference type="InterPro" id="IPR004843">
    <property type="entry name" value="Calcineurin-like_PHP"/>
</dbReference>
<dbReference type="GO" id="GO:0005634">
    <property type="term" value="C:nucleus"/>
    <property type="evidence" value="ECO:0007669"/>
    <property type="project" value="TreeGrafter"/>
</dbReference>
<dbReference type="EMBL" id="NCKV01038610">
    <property type="protein sequence ID" value="RWS18506.1"/>
    <property type="molecule type" value="Genomic_DNA"/>
</dbReference>
<evidence type="ECO:0000259" key="2">
    <source>
        <dbReference type="PROSITE" id="PS00125"/>
    </source>
</evidence>
<dbReference type="PRINTS" id="PR00114">
    <property type="entry name" value="STPHPHTASE"/>
</dbReference>
<dbReference type="OrthoDB" id="6496019at2759"/>
<evidence type="ECO:0000313" key="4">
    <source>
        <dbReference type="Proteomes" id="UP000288716"/>
    </source>
</evidence>
<comment type="similarity">
    <text evidence="1">Belongs to the PPP phosphatase family.</text>
</comment>
<protein>
    <recommendedName>
        <fullName evidence="1">Serine/threonine-protein phosphatase</fullName>
        <ecNumber evidence="1">3.1.3.16</ecNumber>
    </recommendedName>
</protein>